<protein>
    <submittedName>
        <fullName evidence="4">Short-chain dehydrogenase/reductase SDR</fullName>
    </submittedName>
</protein>
<dbReference type="InterPro" id="IPR001303">
    <property type="entry name" value="Aldolase_II/adducin_N"/>
</dbReference>
<keyword evidence="2" id="KW-0560">Oxidoreductase</keyword>
<evidence type="ECO:0000313" key="4">
    <source>
        <dbReference type="EMBL" id="ACF46815.1"/>
    </source>
</evidence>
<dbReference type="RefSeq" id="WP_012506348.1">
    <property type="nucleotide sequence ID" value="NC_011059.1"/>
</dbReference>
<dbReference type="AlphaFoldDB" id="B4S423"/>
<proteinExistence type="inferred from homology"/>
<dbReference type="SUPFAM" id="SSF51735">
    <property type="entry name" value="NAD(P)-binding Rossmann-fold domains"/>
    <property type="match status" value="1"/>
</dbReference>
<dbReference type="SMART" id="SM01007">
    <property type="entry name" value="Aldolase_II"/>
    <property type="match status" value="1"/>
</dbReference>
<dbReference type="NCBIfam" id="NF006192">
    <property type="entry name" value="PRK08324.1-6"/>
    <property type="match status" value="1"/>
</dbReference>
<dbReference type="GO" id="GO:0016491">
    <property type="term" value="F:oxidoreductase activity"/>
    <property type="evidence" value="ECO:0007669"/>
    <property type="project" value="UniProtKB-KW"/>
</dbReference>
<keyword evidence="5" id="KW-1185">Reference proteome</keyword>
<name>B4S423_PROA2</name>
<accession>B4S423</accession>
<gene>
    <name evidence="4" type="ordered locus">Paes_1803</name>
</gene>
<dbReference type="NCBIfam" id="NF006193">
    <property type="entry name" value="PRK08324.2-1"/>
    <property type="match status" value="1"/>
</dbReference>
<feature type="domain" description="Class II aldolase/adducin N-terminal" evidence="3">
    <location>
        <begin position="29"/>
        <end position="246"/>
    </location>
</feature>
<comment type="similarity">
    <text evidence="1">Belongs to the short-chain dehydrogenases/reductases (SDR) family.</text>
</comment>
<dbReference type="EMBL" id="CP001108">
    <property type="protein sequence ID" value="ACF46815.1"/>
    <property type="molecule type" value="Genomic_DNA"/>
</dbReference>
<dbReference type="KEGG" id="paa:Paes_1803"/>
<dbReference type="InterPro" id="IPR036291">
    <property type="entry name" value="NAD(P)-bd_dom_sf"/>
</dbReference>
<dbReference type="HOGENOM" id="CLU_024866_0_0_10"/>
<reference evidence="4" key="1">
    <citation type="submission" date="2008-06" db="EMBL/GenBank/DDBJ databases">
        <title>Complete sequence of chromosome of Prosthecochloris aestuarii DSM 271.</title>
        <authorList>
            <consortium name="US DOE Joint Genome Institute"/>
            <person name="Lucas S."/>
            <person name="Copeland A."/>
            <person name="Lapidus A."/>
            <person name="Glavina del Rio T."/>
            <person name="Dalin E."/>
            <person name="Tice H."/>
            <person name="Bruce D."/>
            <person name="Goodwin L."/>
            <person name="Pitluck S."/>
            <person name="Schmutz J."/>
            <person name="Larimer F."/>
            <person name="Land M."/>
            <person name="Hauser L."/>
            <person name="Kyrpides N."/>
            <person name="Anderson I."/>
            <person name="Liu Z."/>
            <person name="Li T."/>
            <person name="Zhao F."/>
            <person name="Overmann J."/>
            <person name="Bryant D.A."/>
            <person name="Richardson P."/>
        </authorList>
    </citation>
    <scope>NUCLEOTIDE SEQUENCE [LARGE SCALE GENOMIC DNA]</scope>
    <source>
        <strain evidence="4">DSM 271</strain>
    </source>
</reference>
<evidence type="ECO:0000256" key="1">
    <source>
        <dbReference type="ARBA" id="ARBA00006484"/>
    </source>
</evidence>
<dbReference type="InterPro" id="IPR036409">
    <property type="entry name" value="Aldolase_II/adducin_N_sf"/>
</dbReference>
<evidence type="ECO:0000259" key="3">
    <source>
        <dbReference type="SMART" id="SM01007"/>
    </source>
</evidence>
<dbReference type="eggNOG" id="COG1028">
    <property type="taxonomic scope" value="Bacteria"/>
</dbReference>
<dbReference type="Pfam" id="PF00596">
    <property type="entry name" value="Aldolase_II"/>
    <property type="match status" value="1"/>
</dbReference>
<dbReference type="STRING" id="290512.Paes_1803"/>
<dbReference type="PANTHER" id="PTHR43669:SF3">
    <property type="entry name" value="ALCOHOL DEHYDROGENASE, PUTATIVE (AFU_ORTHOLOGUE AFUA_3G03445)-RELATED"/>
    <property type="match status" value="1"/>
</dbReference>
<dbReference type="Gene3D" id="3.40.50.720">
    <property type="entry name" value="NAD(P)-binding Rossmann-like Domain"/>
    <property type="match status" value="1"/>
</dbReference>
<dbReference type="Gene3D" id="3.40.225.10">
    <property type="entry name" value="Class II aldolase/adducin N-terminal domain"/>
    <property type="match status" value="2"/>
</dbReference>
<dbReference type="Proteomes" id="UP000002725">
    <property type="component" value="Chromosome"/>
</dbReference>
<sequence length="705" mass="77423">MQNLWDTSGCVSCIEALCSGTEIPRELCELVYASRLLGRENRLVMHGGGNTSVKSELTDVLGNKANVLFIKGSGVDLKEIVPHDFTPVRLEPMQRLLKLIHEGRGHSEEDLRRFSNKEFKNFLFLNLFSLNDNMVQKGLTPSIETLLHAFLPHRYIFHTHAQALLTLSNQPDGEALCREVLGDRMGIVPYIRPGIELACSAERVYANHADIEGLVLLKHGLVTFGESAKDAYDRMISAISTMEDRIDRAGRKVFAQTELPGSLMAVEHVAPVIRGACVQERTPRSRDYDTFILDFRTSPDIIEYVNRADLAQLSAKGAMTPDFIIRTKNRPLVVPAPDAADPDAFRRDVHEAVDAYKKEYTAYFERQKAASGMDVEMLDPLPRVALVPGLGLFGLGRTLRDARVNADIAESSAEAVLKAESVGSFESISEKEVFEIEYWEMEQAKVKKVRHDVFAGRVAMVTGAAGGIGLATAKAFREKGAEIVILDLNQESLDKACEEIGPDTLAIACDVTDRSAIAEAFNRTCRMFGGIDIVVSNVGIAIQGRIGDVDEALLRRSFELNFFSHQTISQHAVAVMRRQGIGGNLLYNVSKQAVNPGPDFGAYGLPKAATLFLVRQYALDHGRDGIRANGINADRIRTGLLNEEMIAKRSKARGLSPEEYMAGNLLKLEVTAEDVAQAFVHLALEQKTTGSITTVDGGNIAAALR</sequence>
<dbReference type="PRINTS" id="PR00081">
    <property type="entry name" value="GDHRDH"/>
</dbReference>
<evidence type="ECO:0000256" key="2">
    <source>
        <dbReference type="ARBA" id="ARBA00023002"/>
    </source>
</evidence>
<dbReference type="eggNOG" id="COG3347">
    <property type="taxonomic scope" value="Bacteria"/>
</dbReference>
<dbReference type="CDD" id="cd08943">
    <property type="entry name" value="R1PA_ADH_SDR_c"/>
    <property type="match status" value="1"/>
</dbReference>
<dbReference type="SUPFAM" id="SSF53639">
    <property type="entry name" value="AraD/HMP-PK domain-like"/>
    <property type="match status" value="2"/>
</dbReference>
<organism evidence="4 5">
    <name type="scientific">Prosthecochloris aestuarii (strain DSM 271 / SK 413)</name>
    <dbReference type="NCBI Taxonomy" id="290512"/>
    <lineage>
        <taxon>Bacteria</taxon>
        <taxon>Pseudomonadati</taxon>
        <taxon>Chlorobiota</taxon>
        <taxon>Chlorobiia</taxon>
        <taxon>Chlorobiales</taxon>
        <taxon>Chlorobiaceae</taxon>
        <taxon>Prosthecochloris</taxon>
    </lineage>
</organism>
<dbReference type="Pfam" id="PF13561">
    <property type="entry name" value="adh_short_C2"/>
    <property type="match status" value="1"/>
</dbReference>
<dbReference type="InterPro" id="IPR002347">
    <property type="entry name" value="SDR_fam"/>
</dbReference>
<dbReference type="PANTHER" id="PTHR43669">
    <property type="entry name" value="5-KETO-D-GLUCONATE 5-REDUCTASE"/>
    <property type="match status" value="1"/>
</dbReference>
<evidence type="ECO:0000313" key="5">
    <source>
        <dbReference type="Proteomes" id="UP000002725"/>
    </source>
</evidence>